<evidence type="ECO:0000256" key="4">
    <source>
        <dbReference type="ARBA" id="ARBA00022692"/>
    </source>
</evidence>
<accession>A0A7T0KG44</accession>
<feature type="transmembrane region" description="Helical" evidence="7">
    <location>
        <begin position="807"/>
        <end position="831"/>
    </location>
</feature>
<reference evidence="9 10" key="1">
    <citation type="submission" date="2020-11" db="EMBL/GenBank/DDBJ databases">
        <title>Corynebacterium sp. ZJ-599.</title>
        <authorList>
            <person name="Zhou J."/>
        </authorList>
    </citation>
    <scope>NUCLEOTIDE SEQUENCE [LARGE SCALE GENOMIC DNA]</scope>
    <source>
        <strain evidence="9 10">ZJ-599</strain>
    </source>
</reference>
<dbReference type="RefSeq" id="WP_165007912.1">
    <property type="nucleotide sequence ID" value="NZ_CP064954.1"/>
</dbReference>
<keyword evidence="6 7" id="KW-0472">Membrane</keyword>
<feature type="domain" description="ABC3 transporter permease C-terminal" evidence="8">
    <location>
        <begin position="288"/>
        <end position="400"/>
    </location>
</feature>
<feature type="transmembrane region" description="Helical" evidence="7">
    <location>
        <begin position="331"/>
        <end position="359"/>
    </location>
</feature>
<dbReference type="PANTHER" id="PTHR30489:SF0">
    <property type="entry name" value="LIPOPROTEIN-RELEASING SYSTEM TRANSMEMBRANE PROTEIN LOLE"/>
    <property type="match status" value="1"/>
</dbReference>
<dbReference type="Proteomes" id="UP000594681">
    <property type="component" value="Chromosome"/>
</dbReference>
<sequence>MPSYRAAIKVSRRELLRFPKAFLAGLLLIALPVAILTGYSLREHSLTEVLDPVRAAAPQEEITAEYVGGTCTQTLDATFECRMADGTVIDRHDLSETDIPSLATVEAALGPDFTVQAVVNTSAQLEFRGEQVNGGLLQTPASFISPAANISLQQDEIMLPKSLAKQLGVSVGDRIQVSSRGLTRSLTVVKLSPQRQAVVAAGSFFDLEHSAPYDPTFSVQWHIHSARPLTWEDIERANAHGAIVQSRSFIDTPPEGTPAEVREDAESWTSYSGSSQWHKVLDAIETAIVYFVAVLSILLFISPVFALTLTRNTRVFALLASQGATRRHLRAAVFFNAGLIGVIGSSLGTVAGLAAGWAWWNYDAPGWSPTVPWGWTATIWGTAILAALGAAAVPAVLSARKALAQSLAGAQPDRILAWKHWMGVGPGVLAVSILGSYGVWLAQPEFLHHPRMEDLLMPLLLLALVGGTAASTPALIVAVSWLCQRGPLALRVAGRSLTRQSLRSIPAAAAVAALAAVCMFADTASSTANAHQAAWNQAFSPNNLAVVHGEDASAIPTVVNQLRNDYGNITTTDIVSVKNLNGYYAGGDSAAREVMLTFPEAIDCAQGRRYSTDPYDDSIIHPNGADAREDAAAARDCLGSFNQEPQFPALAHNAIVPIVDSSTMDQVLDLYTFASPEDRAKAAETLRAGGVLVSRGAGLNHLDNATLQAGFYDDGVDYYAAEDTPDRTSTAQVPIAPVLSVGTADALILSAPAAKELGLESQRVATVVHFPTDIGPHLANKLTKAVPEDINLSISVPWFPLGALPELIAPVAGIGVLCTFALIIALSAAAVRRESGVFHQLGATEGFTARVAALTYGGIAAAALWCGLLVGAAFGFLTTARDSYTVAGDLYQLGTAAFFRCSWGMAVLALTMPLLCAGLAWWVHRPQGSAYAARGESSGSRGLV</sequence>
<evidence type="ECO:0000256" key="3">
    <source>
        <dbReference type="ARBA" id="ARBA00022475"/>
    </source>
</evidence>
<evidence type="ECO:0000313" key="9">
    <source>
        <dbReference type="EMBL" id="QPK79781.1"/>
    </source>
</evidence>
<feature type="transmembrane region" description="Helical" evidence="7">
    <location>
        <begin position="897"/>
        <end position="923"/>
    </location>
</feature>
<keyword evidence="4 7" id="KW-0812">Transmembrane</keyword>
<gene>
    <name evidence="9" type="ORF">G7Y31_03535</name>
</gene>
<dbReference type="Pfam" id="PF02687">
    <property type="entry name" value="FtsX"/>
    <property type="match status" value="1"/>
</dbReference>
<feature type="transmembrane region" description="Helical" evidence="7">
    <location>
        <begin position="420"/>
        <end position="440"/>
    </location>
</feature>
<dbReference type="GO" id="GO:0098797">
    <property type="term" value="C:plasma membrane protein complex"/>
    <property type="evidence" value="ECO:0007669"/>
    <property type="project" value="TreeGrafter"/>
</dbReference>
<feature type="transmembrane region" description="Helical" evidence="7">
    <location>
        <begin position="851"/>
        <end position="877"/>
    </location>
</feature>
<keyword evidence="10" id="KW-1185">Reference proteome</keyword>
<evidence type="ECO:0000256" key="5">
    <source>
        <dbReference type="ARBA" id="ARBA00022989"/>
    </source>
</evidence>
<evidence type="ECO:0000259" key="8">
    <source>
        <dbReference type="Pfam" id="PF02687"/>
    </source>
</evidence>
<name>A0A7T0KG44_9CORY</name>
<proteinExistence type="inferred from homology"/>
<keyword evidence="3" id="KW-1003">Cell membrane</keyword>
<evidence type="ECO:0000256" key="2">
    <source>
        <dbReference type="ARBA" id="ARBA00005236"/>
    </source>
</evidence>
<evidence type="ECO:0000256" key="7">
    <source>
        <dbReference type="SAM" id="Phobius"/>
    </source>
</evidence>
<evidence type="ECO:0000313" key="10">
    <source>
        <dbReference type="Proteomes" id="UP000594681"/>
    </source>
</evidence>
<dbReference type="KEGG" id="cliz:G7Y31_03535"/>
<feature type="transmembrane region" description="Helical" evidence="7">
    <location>
        <begin position="21"/>
        <end position="41"/>
    </location>
</feature>
<dbReference type="AlphaFoldDB" id="A0A7T0KG44"/>
<comment type="subcellular location">
    <subcellularLocation>
        <location evidence="1">Cell membrane</location>
        <topology evidence="1">Multi-pass membrane protein</topology>
    </subcellularLocation>
</comment>
<dbReference type="PANTHER" id="PTHR30489">
    <property type="entry name" value="LIPOPROTEIN-RELEASING SYSTEM TRANSMEMBRANE PROTEIN LOLE"/>
    <property type="match status" value="1"/>
</dbReference>
<organism evidence="9 10">
    <name type="scientific">Corynebacterium lizhenjunii</name>
    <dbReference type="NCBI Taxonomy" id="2709394"/>
    <lineage>
        <taxon>Bacteria</taxon>
        <taxon>Bacillati</taxon>
        <taxon>Actinomycetota</taxon>
        <taxon>Actinomycetes</taxon>
        <taxon>Mycobacteriales</taxon>
        <taxon>Corynebacteriaceae</taxon>
        <taxon>Corynebacterium</taxon>
    </lineage>
</organism>
<feature type="transmembrane region" description="Helical" evidence="7">
    <location>
        <begin position="460"/>
        <end position="483"/>
    </location>
</feature>
<keyword evidence="5 7" id="KW-1133">Transmembrane helix</keyword>
<dbReference type="GO" id="GO:0044874">
    <property type="term" value="P:lipoprotein localization to outer membrane"/>
    <property type="evidence" value="ECO:0007669"/>
    <property type="project" value="TreeGrafter"/>
</dbReference>
<protein>
    <submittedName>
        <fullName evidence="9">FtsX-like permease family protein</fullName>
    </submittedName>
</protein>
<feature type="transmembrane region" description="Helical" evidence="7">
    <location>
        <begin position="504"/>
        <end position="522"/>
    </location>
</feature>
<feature type="transmembrane region" description="Helical" evidence="7">
    <location>
        <begin position="288"/>
        <end position="310"/>
    </location>
</feature>
<feature type="transmembrane region" description="Helical" evidence="7">
    <location>
        <begin position="379"/>
        <end position="399"/>
    </location>
</feature>
<evidence type="ECO:0000256" key="6">
    <source>
        <dbReference type="ARBA" id="ARBA00023136"/>
    </source>
</evidence>
<dbReference type="EMBL" id="CP064954">
    <property type="protein sequence ID" value="QPK79781.1"/>
    <property type="molecule type" value="Genomic_DNA"/>
</dbReference>
<comment type="similarity">
    <text evidence="2">Belongs to the ABC-4 integral membrane protein family. LolC/E subfamily.</text>
</comment>
<evidence type="ECO:0000256" key="1">
    <source>
        <dbReference type="ARBA" id="ARBA00004651"/>
    </source>
</evidence>
<dbReference type="InterPro" id="IPR051447">
    <property type="entry name" value="Lipoprotein-release_system"/>
</dbReference>
<dbReference type="InterPro" id="IPR003838">
    <property type="entry name" value="ABC3_permease_C"/>
</dbReference>